<protein>
    <submittedName>
        <fullName evidence="1">Uncharacterized protein</fullName>
    </submittedName>
</protein>
<evidence type="ECO:0000313" key="1">
    <source>
        <dbReference type="EMBL" id="WXC83010.1"/>
    </source>
</evidence>
<sequence length="83" mass="8601">MNASLGGKISGTAVCEATDGDGNTRLSYFSIADGKVTRESVAGTGKYDGAVISATVQPLGPFPVIKEGTFQDCNHQTGTYKLK</sequence>
<evidence type="ECO:0000313" key="2">
    <source>
        <dbReference type="Proteomes" id="UP001432046"/>
    </source>
</evidence>
<gene>
    <name evidence="1" type="ORF">WDK88_16200</name>
</gene>
<dbReference type="RefSeq" id="WP_338821740.1">
    <property type="nucleotide sequence ID" value="NZ_CP147708.1"/>
</dbReference>
<reference evidence="1" key="1">
    <citation type="journal article" date="2021" name="Int. J. Syst. Evol. Microbiol.">
        <title>Bradyrhizobium septentrionale sp. nov. (sv. septentrionale) and Bradyrhizobium quebecense sp. nov. (sv. septentrionale) associated with legumes native to Canada possess rearranged symbiosis genes and numerous insertion sequences.</title>
        <authorList>
            <person name="Bromfield E.S.P."/>
            <person name="Cloutier S."/>
        </authorList>
    </citation>
    <scope>NUCLEOTIDE SEQUENCE</scope>
    <source>
        <strain evidence="1">5S5</strain>
    </source>
</reference>
<proteinExistence type="predicted"/>
<keyword evidence="2" id="KW-1185">Reference proteome</keyword>
<organism evidence="1 2">
    <name type="scientific">Bradyrhizobium septentrionale</name>
    <dbReference type="NCBI Taxonomy" id="1404411"/>
    <lineage>
        <taxon>Bacteria</taxon>
        <taxon>Pseudomonadati</taxon>
        <taxon>Pseudomonadota</taxon>
        <taxon>Alphaproteobacteria</taxon>
        <taxon>Hyphomicrobiales</taxon>
        <taxon>Nitrobacteraceae</taxon>
        <taxon>Bradyrhizobium</taxon>
    </lineage>
</organism>
<reference evidence="1" key="2">
    <citation type="submission" date="2024-03" db="EMBL/GenBank/DDBJ databases">
        <authorList>
            <person name="Bromfield E.S.P."/>
            <person name="Cloutier S."/>
        </authorList>
    </citation>
    <scope>NUCLEOTIDE SEQUENCE</scope>
    <source>
        <strain evidence="1">5S5</strain>
    </source>
</reference>
<name>A0ABZ2P6Y5_9BRAD</name>
<dbReference type="EMBL" id="CP147711">
    <property type="protein sequence ID" value="WXC83010.1"/>
    <property type="molecule type" value="Genomic_DNA"/>
</dbReference>
<dbReference type="Proteomes" id="UP001432046">
    <property type="component" value="Chromosome"/>
</dbReference>
<accession>A0ABZ2P6Y5</accession>